<accession>A0A834U8L7</accession>
<keyword evidence="13" id="KW-1185">Reference proteome</keyword>
<sequence length="846" mass="95844">MTTINLKGYLKNRSGIMHLLVVLFGISAWIGVNGIFVQLPILVHYSPEGSALPTYIVIVIQMANVGPIIYMLLQQMQFKINEFLFILGILTIGNISMALLIFFYNKTVVISNSEYSLALFVLTFFTALVGCFSSVLFMPYLRNFNETYMISYFIGEGLSGVLPSLVALIQNIGGNKNYVTNSTITSKEIIPDLRFTPLYYFLFIFLVLLLSLIAFIILQYSSFKDIKKNYEENKNSQDKIQVTHHNINDKSISASNNLCLENDQTDKHYLSNDKRKKARCLKADYKMSFYKKLYLLILMSLLCFFGNGFLPSIQSYSSLPYGNITYQLSVTLAQFANPIACFITFWIISSNLNIIHALSTIIFILCSYVTYIALMSPFVPLKESKMGVIIILISWTILIGFISYVKLVIISIFRQIQKENILFYVGIIMQAGSTFHVKMCDEEASLEQNEDDQSDKEQSISLLHLPIEIFLHVCSFLDAETLMHNLSLVCKQFYQILNDNSFWKMRISQIFPNTGYPILPPAEDDELFWKLSCVAIEKQTSLWKNENSMEKLSLTNVQYSTIDGLLLMHDGKICISGARDRSLVCWSLPIEESDHVQRTCIDFAHNGWIWDLTAIDNMVYSCSWDQNVKAWTLTPTGLVHFKTYKMIVTGALLCIASCPDLALFATGSFCKTVLVFDSRSGYSPIARYQPHQRAVIRLAMSSNYILSASEDKTVSIWDQRAGKIMKTVTISKESFPMSMSMQKDLVYVGDSNAKLHVLDLKREFEPIKCYDTEHKKGITGVHFTPGCVITSSMDKTVRISSPTDPPQNLTTLTCGYGEIASIDYLNDVLAVSGTEGIEIWRPRART</sequence>
<keyword evidence="6 10" id="KW-0812">Transmembrane</keyword>
<dbReference type="InterPro" id="IPR036322">
    <property type="entry name" value="WD40_repeat_dom_sf"/>
</dbReference>
<dbReference type="PANTHER" id="PTHR12929">
    <property type="entry name" value="SOLUTE CARRIER FAMILY 52"/>
    <property type="match status" value="1"/>
</dbReference>
<dbReference type="Pfam" id="PF12937">
    <property type="entry name" value="F-box-like"/>
    <property type="match status" value="1"/>
</dbReference>
<dbReference type="Pfam" id="PF00400">
    <property type="entry name" value="WD40"/>
    <property type="match status" value="2"/>
</dbReference>
<evidence type="ECO:0000256" key="1">
    <source>
        <dbReference type="ARBA" id="ARBA00000215"/>
    </source>
</evidence>
<comment type="similarity">
    <text evidence="3">Belongs to the riboflavin transporter family.</text>
</comment>
<feature type="domain" description="F-box" evidence="11">
    <location>
        <begin position="459"/>
        <end position="506"/>
    </location>
</feature>
<feature type="transmembrane region" description="Helical" evidence="10">
    <location>
        <begin position="325"/>
        <end position="348"/>
    </location>
</feature>
<comment type="caution">
    <text evidence="12">The sequence shown here is derived from an EMBL/GenBank/DDBJ whole genome shotgun (WGS) entry which is preliminary data.</text>
</comment>
<dbReference type="AlphaFoldDB" id="A0A834U8L7"/>
<feature type="transmembrane region" description="Helical" evidence="10">
    <location>
        <begin position="293"/>
        <end position="313"/>
    </location>
</feature>
<keyword evidence="8 10" id="KW-0472">Membrane</keyword>
<evidence type="ECO:0000256" key="7">
    <source>
        <dbReference type="ARBA" id="ARBA00022989"/>
    </source>
</evidence>
<keyword evidence="5" id="KW-1003">Cell membrane</keyword>
<evidence type="ECO:0000256" key="5">
    <source>
        <dbReference type="ARBA" id="ARBA00022475"/>
    </source>
</evidence>
<feature type="transmembrane region" description="Helical" evidence="10">
    <location>
        <begin position="85"/>
        <end position="104"/>
    </location>
</feature>
<dbReference type="Gene3D" id="1.20.1280.50">
    <property type="match status" value="1"/>
</dbReference>
<evidence type="ECO:0000256" key="9">
    <source>
        <dbReference type="PROSITE-ProRule" id="PRU00221"/>
    </source>
</evidence>
<feature type="transmembrane region" description="Helical" evidence="10">
    <location>
        <begin position="20"/>
        <end position="43"/>
    </location>
</feature>
<feature type="transmembrane region" description="Helical" evidence="10">
    <location>
        <begin position="55"/>
        <end position="73"/>
    </location>
</feature>
<dbReference type="InterPro" id="IPR009357">
    <property type="entry name" value="Riboflavin_transptr"/>
</dbReference>
<comment type="subcellular location">
    <subcellularLocation>
        <location evidence="2">Cell membrane</location>
        <topology evidence="2">Multi-pass membrane protein</topology>
    </subcellularLocation>
</comment>
<dbReference type="EMBL" id="JACSDY010000008">
    <property type="protein sequence ID" value="KAF7421696.1"/>
    <property type="molecule type" value="Genomic_DNA"/>
</dbReference>
<dbReference type="PANTHER" id="PTHR12929:SF10">
    <property type="entry name" value="RIBOFLAVIN TRANSPORTER"/>
    <property type="match status" value="1"/>
</dbReference>
<dbReference type="Proteomes" id="UP000600918">
    <property type="component" value="Unassembled WGS sequence"/>
</dbReference>
<feature type="transmembrane region" description="Helical" evidence="10">
    <location>
        <begin position="421"/>
        <end position="439"/>
    </location>
</feature>
<dbReference type="Pfam" id="PF06237">
    <property type="entry name" value="SLC52_ribofla_tr"/>
    <property type="match status" value="1"/>
</dbReference>
<feature type="transmembrane region" description="Helical" evidence="10">
    <location>
        <begin position="150"/>
        <end position="169"/>
    </location>
</feature>
<feature type="repeat" description="WD" evidence="9">
    <location>
        <begin position="688"/>
        <end position="727"/>
    </location>
</feature>
<evidence type="ECO:0000256" key="10">
    <source>
        <dbReference type="SAM" id="Phobius"/>
    </source>
</evidence>
<dbReference type="InterPro" id="IPR036047">
    <property type="entry name" value="F-box-like_dom_sf"/>
</dbReference>
<dbReference type="InterPro" id="IPR015943">
    <property type="entry name" value="WD40/YVTN_repeat-like_dom_sf"/>
</dbReference>
<organism evidence="12 13">
    <name type="scientific">Vespula pensylvanica</name>
    <name type="common">Western yellow jacket</name>
    <name type="synonym">Wasp</name>
    <dbReference type="NCBI Taxonomy" id="30213"/>
    <lineage>
        <taxon>Eukaryota</taxon>
        <taxon>Metazoa</taxon>
        <taxon>Ecdysozoa</taxon>
        <taxon>Arthropoda</taxon>
        <taxon>Hexapoda</taxon>
        <taxon>Insecta</taxon>
        <taxon>Pterygota</taxon>
        <taxon>Neoptera</taxon>
        <taxon>Endopterygota</taxon>
        <taxon>Hymenoptera</taxon>
        <taxon>Apocrita</taxon>
        <taxon>Aculeata</taxon>
        <taxon>Vespoidea</taxon>
        <taxon>Vespidae</taxon>
        <taxon>Vespinae</taxon>
        <taxon>Vespula</taxon>
    </lineage>
</organism>
<dbReference type="SMART" id="SM00256">
    <property type="entry name" value="FBOX"/>
    <property type="match status" value="1"/>
</dbReference>
<evidence type="ECO:0000256" key="6">
    <source>
        <dbReference type="ARBA" id="ARBA00022692"/>
    </source>
</evidence>
<keyword evidence="4" id="KW-0813">Transport</keyword>
<dbReference type="InterPro" id="IPR001680">
    <property type="entry name" value="WD40_rpt"/>
</dbReference>
<feature type="transmembrane region" description="Helical" evidence="10">
    <location>
        <begin position="116"/>
        <end position="138"/>
    </location>
</feature>
<dbReference type="SMART" id="SM00320">
    <property type="entry name" value="WD40"/>
    <property type="match status" value="6"/>
</dbReference>
<feature type="transmembrane region" description="Helical" evidence="10">
    <location>
        <begin position="386"/>
        <end position="409"/>
    </location>
</feature>
<dbReference type="GO" id="GO:0032217">
    <property type="term" value="F:riboflavin transmembrane transporter activity"/>
    <property type="evidence" value="ECO:0007669"/>
    <property type="project" value="InterPro"/>
</dbReference>
<keyword evidence="7 10" id="KW-1133">Transmembrane helix</keyword>
<evidence type="ECO:0000256" key="2">
    <source>
        <dbReference type="ARBA" id="ARBA00004651"/>
    </source>
</evidence>
<feature type="transmembrane region" description="Helical" evidence="10">
    <location>
        <begin position="355"/>
        <end position="374"/>
    </location>
</feature>
<dbReference type="PROSITE" id="PS50082">
    <property type="entry name" value="WD_REPEATS_2"/>
    <property type="match status" value="1"/>
</dbReference>
<evidence type="ECO:0000259" key="11">
    <source>
        <dbReference type="PROSITE" id="PS50181"/>
    </source>
</evidence>
<evidence type="ECO:0000313" key="12">
    <source>
        <dbReference type="EMBL" id="KAF7421696.1"/>
    </source>
</evidence>
<dbReference type="PROSITE" id="PS50294">
    <property type="entry name" value="WD_REPEATS_REGION"/>
    <property type="match status" value="1"/>
</dbReference>
<evidence type="ECO:0000256" key="8">
    <source>
        <dbReference type="ARBA" id="ARBA00023136"/>
    </source>
</evidence>
<dbReference type="Gene3D" id="2.130.10.10">
    <property type="entry name" value="YVTN repeat-like/Quinoprotein amine dehydrogenase"/>
    <property type="match status" value="2"/>
</dbReference>
<keyword evidence="9" id="KW-0853">WD repeat</keyword>
<name>A0A834U8L7_VESPE</name>
<feature type="transmembrane region" description="Helical" evidence="10">
    <location>
        <begin position="198"/>
        <end position="218"/>
    </location>
</feature>
<dbReference type="PROSITE" id="PS50181">
    <property type="entry name" value="FBOX"/>
    <property type="match status" value="1"/>
</dbReference>
<comment type="catalytic activity">
    <reaction evidence="1">
        <text>riboflavin(in) = riboflavin(out)</text>
        <dbReference type="Rhea" id="RHEA:35015"/>
        <dbReference type="ChEBI" id="CHEBI:57986"/>
    </reaction>
</comment>
<evidence type="ECO:0000313" key="13">
    <source>
        <dbReference type="Proteomes" id="UP000600918"/>
    </source>
</evidence>
<reference evidence="12" key="1">
    <citation type="journal article" date="2020" name="G3 (Bethesda)">
        <title>High-Quality Assemblies for Three Invasive Social Wasps from the &lt;i&gt;Vespula&lt;/i&gt; Genus.</title>
        <authorList>
            <person name="Harrop T.W.R."/>
            <person name="Guhlin J."/>
            <person name="McLaughlin G.M."/>
            <person name="Permina E."/>
            <person name="Stockwell P."/>
            <person name="Gilligan J."/>
            <person name="Le Lec M.F."/>
            <person name="Gruber M.A.M."/>
            <person name="Quinn O."/>
            <person name="Lovegrove M."/>
            <person name="Duncan E.J."/>
            <person name="Remnant E.J."/>
            <person name="Van Eeckhoven J."/>
            <person name="Graham B."/>
            <person name="Knapp R.A."/>
            <person name="Langford K.W."/>
            <person name="Kronenberg Z."/>
            <person name="Press M.O."/>
            <person name="Eacker S.M."/>
            <person name="Wilson-Rankin E.E."/>
            <person name="Purcell J."/>
            <person name="Lester P.J."/>
            <person name="Dearden P.K."/>
        </authorList>
    </citation>
    <scope>NUCLEOTIDE SEQUENCE</scope>
    <source>
        <strain evidence="12">Volc-1</strain>
    </source>
</reference>
<protein>
    <recommendedName>
        <fullName evidence="11">F-box domain-containing protein</fullName>
    </recommendedName>
</protein>
<proteinExistence type="inferred from homology"/>
<dbReference type="SUPFAM" id="SSF81383">
    <property type="entry name" value="F-box domain"/>
    <property type="match status" value="1"/>
</dbReference>
<evidence type="ECO:0000256" key="3">
    <source>
        <dbReference type="ARBA" id="ARBA00006366"/>
    </source>
</evidence>
<dbReference type="InterPro" id="IPR001810">
    <property type="entry name" value="F-box_dom"/>
</dbReference>
<gene>
    <name evidence="12" type="ORF">H0235_009532</name>
</gene>
<evidence type="ECO:0000256" key="4">
    <source>
        <dbReference type="ARBA" id="ARBA00022448"/>
    </source>
</evidence>
<dbReference type="SUPFAM" id="SSF50978">
    <property type="entry name" value="WD40 repeat-like"/>
    <property type="match status" value="1"/>
</dbReference>
<dbReference type="GO" id="GO:0005886">
    <property type="term" value="C:plasma membrane"/>
    <property type="evidence" value="ECO:0007669"/>
    <property type="project" value="UniProtKB-SubCell"/>
</dbReference>